<evidence type="ECO:0000259" key="8">
    <source>
        <dbReference type="PROSITE" id="PS51746"/>
    </source>
</evidence>
<evidence type="ECO:0000313" key="9">
    <source>
        <dbReference type="EMBL" id="MCI2282316.1"/>
    </source>
</evidence>
<evidence type="ECO:0000256" key="3">
    <source>
        <dbReference type="ARBA" id="ARBA00022741"/>
    </source>
</evidence>
<keyword evidence="2" id="KW-0808">Transferase</keyword>
<dbReference type="Pfam" id="PF00069">
    <property type="entry name" value="Pkinase"/>
    <property type="match status" value="1"/>
</dbReference>
<feature type="transmembrane region" description="Helical" evidence="6">
    <location>
        <begin position="570"/>
        <end position="588"/>
    </location>
</feature>
<accession>A0ABS9WWS5</accession>
<dbReference type="RefSeq" id="WP_242282943.1">
    <property type="nucleotide sequence ID" value="NZ_JAKKSL010000001.1"/>
</dbReference>
<dbReference type="InterPro" id="IPR001932">
    <property type="entry name" value="PPM-type_phosphatase-like_dom"/>
</dbReference>
<dbReference type="SUPFAM" id="SSF56112">
    <property type="entry name" value="Protein kinase-like (PK-like)"/>
    <property type="match status" value="1"/>
</dbReference>
<dbReference type="InterPro" id="IPR008271">
    <property type="entry name" value="Ser/Thr_kinase_AS"/>
</dbReference>
<dbReference type="Pfam" id="PF13672">
    <property type="entry name" value="PP2C_2"/>
    <property type="match status" value="1"/>
</dbReference>
<dbReference type="Gene3D" id="1.10.510.10">
    <property type="entry name" value="Transferase(Phosphotransferase) domain 1"/>
    <property type="match status" value="1"/>
</dbReference>
<organism evidence="9 10">
    <name type="scientific">Colwellia maritima</name>
    <dbReference type="NCBI Taxonomy" id="2912588"/>
    <lineage>
        <taxon>Bacteria</taxon>
        <taxon>Pseudomonadati</taxon>
        <taxon>Pseudomonadota</taxon>
        <taxon>Gammaproteobacteria</taxon>
        <taxon>Alteromonadales</taxon>
        <taxon>Colwelliaceae</taxon>
        <taxon>Colwellia</taxon>
    </lineage>
</organism>
<dbReference type="Gene3D" id="3.60.40.10">
    <property type="entry name" value="PPM-type phosphatase domain"/>
    <property type="match status" value="1"/>
</dbReference>
<proteinExistence type="predicted"/>
<name>A0ABS9WWS5_9GAMM</name>
<dbReference type="SMART" id="SM00332">
    <property type="entry name" value="PP2Cc"/>
    <property type="match status" value="1"/>
</dbReference>
<dbReference type="SMART" id="SM00220">
    <property type="entry name" value="S_TKc"/>
    <property type="match status" value="1"/>
</dbReference>
<evidence type="ECO:0000256" key="6">
    <source>
        <dbReference type="SAM" id="Phobius"/>
    </source>
</evidence>
<dbReference type="CDD" id="cd00143">
    <property type="entry name" value="PP2Cc"/>
    <property type="match status" value="1"/>
</dbReference>
<dbReference type="InterPro" id="IPR036457">
    <property type="entry name" value="PPM-type-like_dom_sf"/>
</dbReference>
<dbReference type="PROSITE" id="PS51746">
    <property type="entry name" value="PPM_2"/>
    <property type="match status" value="1"/>
</dbReference>
<keyword evidence="6" id="KW-1133">Transmembrane helix</keyword>
<dbReference type="CDD" id="cd14014">
    <property type="entry name" value="STKc_PknB_like"/>
    <property type="match status" value="1"/>
</dbReference>
<evidence type="ECO:0000256" key="2">
    <source>
        <dbReference type="ARBA" id="ARBA00022679"/>
    </source>
</evidence>
<sequence>MIDSYAVDLQRNNTQNQFNDSLAITFGGYSSQGDKSENQDAFALKMSEGLDLELKGHVAVIADGLSSANCAAKASQMSVCHFIEEYLATPETWSVKKSAAKVISSLNKWLYSRQLIADEKGLSEQWFSTFSALVLKGDRGHVFHVGDCQIVKINSDGYQELTKDHATISGTLTRALGADSHIEVDYKYTSFAPQDIIMLSCDGVHHFVKPKQIIGLLQENKNLEKVSKAICQLASEQGSQDNLTCLLIKIEQLPQQAFNQLVFTRLQQVIPPTLKLGSKLDHFEILDVLHQTSRSHVYLAKDIIEKKLVVIKIPSVNFVDDIEYLSSFIKEGWIGEKITHPAIMKIYPRIIDSKFLYHVCEYIEGQTLAAWMKDNPKPSLIKVRDILDQLIKILRVLQRQDVVHCDIKGDNFIIDSHGRVKLIDFGSSVVGVELDNSLSEKVDQYSFNQGTLNFSAPELFYGHENNHQSELYSLAVLIYQMLTNRLPYKEISQLDTVPKQYNLWRYKPITTYRIDLPKYLDRVMSTALAANPVNRYEHYSEFLAQFTISKNTQLNVQDNLPLLERDPVKFWQGISAVLLMILISVLIYK</sequence>
<keyword evidence="3" id="KW-0547">Nucleotide-binding</keyword>
<keyword evidence="4 9" id="KW-0418">Kinase</keyword>
<keyword evidence="5" id="KW-0067">ATP-binding</keyword>
<dbReference type="PROSITE" id="PS50011">
    <property type="entry name" value="PROTEIN_KINASE_DOM"/>
    <property type="match status" value="1"/>
</dbReference>
<evidence type="ECO:0000256" key="5">
    <source>
        <dbReference type="ARBA" id="ARBA00022840"/>
    </source>
</evidence>
<evidence type="ECO:0000256" key="1">
    <source>
        <dbReference type="ARBA" id="ARBA00022527"/>
    </source>
</evidence>
<dbReference type="Proteomes" id="UP001139646">
    <property type="component" value="Unassembled WGS sequence"/>
</dbReference>
<dbReference type="InterPro" id="IPR011009">
    <property type="entry name" value="Kinase-like_dom_sf"/>
</dbReference>
<keyword evidence="1" id="KW-0723">Serine/threonine-protein kinase</keyword>
<dbReference type="EMBL" id="JAKKSL010000001">
    <property type="protein sequence ID" value="MCI2282316.1"/>
    <property type="molecule type" value="Genomic_DNA"/>
</dbReference>
<reference evidence="9" key="1">
    <citation type="submission" date="2022-01" db="EMBL/GenBank/DDBJ databases">
        <title>Colwellia maritima, isolated from seawater.</title>
        <authorList>
            <person name="Kristyanto S."/>
            <person name="Jung J."/>
            <person name="Jeon C.O."/>
        </authorList>
    </citation>
    <scope>NUCLEOTIDE SEQUENCE</scope>
    <source>
        <strain evidence="9">MSW7</strain>
    </source>
</reference>
<dbReference type="SMART" id="SM00331">
    <property type="entry name" value="PP2C_SIG"/>
    <property type="match status" value="1"/>
</dbReference>
<gene>
    <name evidence="9" type="ORF">L3081_01540</name>
</gene>
<feature type="domain" description="Protein kinase" evidence="7">
    <location>
        <begin position="283"/>
        <end position="547"/>
    </location>
</feature>
<dbReference type="InterPro" id="IPR000719">
    <property type="entry name" value="Prot_kinase_dom"/>
</dbReference>
<protein>
    <submittedName>
        <fullName evidence="9">Bifunctional protein-serine/threonine kinase/phosphatase</fullName>
    </submittedName>
</protein>
<dbReference type="SUPFAM" id="SSF81606">
    <property type="entry name" value="PP2C-like"/>
    <property type="match status" value="1"/>
</dbReference>
<evidence type="ECO:0000313" key="10">
    <source>
        <dbReference type="Proteomes" id="UP001139646"/>
    </source>
</evidence>
<dbReference type="PANTHER" id="PTHR24351">
    <property type="entry name" value="RIBOSOMAL PROTEIN S6 KINASE"/>
    <property type="match status" value="1"/>
</dbReference>
<evidence type="ECO:0000259" key="7">
    <source>
        <dbReference type="PROSITE" id="PS50011"/>
    </source>
</evidence>
<keyword evidence="6" id="KW-0472">Membrane</keyword>
<keyword evidence="10" id="KW-1185">Reference proteome</keyword>
<dbReference type="GO" id="GO:0016301">
    <property type="term" value="F:kinase activity"/>
    <property type="evidence" value="ECO:0007669"/>
    <property type="project" value="UniProtKB-KW"/>
</dbReference>
<dbReference type="PROSITE" id="PS00108">
    <property type="entry name" value="PROTEIN_KINASE_ST"/>
    <property type="match status" value="1"/>
</dbReference>
<keyword evidence="6" id="KW-0812">Transmembrane</keyword>
<feature type="domain" description="PPM-type phosphatase" evidence="8">
    <location>
        <begin position="25"/>
        <end position="250"/>
    </location>
</feature>
<evidence type="ECO:0000256" key="4">
    <source>
        <dbReference type="ARBA" id="ARBA00022777"/>
    </source>
</evidence>
<comment type="caution">
    <text evidence="9">The sequence shown here is derived from an EMBL/GenBank/DDBJ whole genome shotgun (WGS) entry which is preliminary data.</text>
</comment>